<dbReference type="Proteomes" id="UP000186905">
    <property type="component" value="Unassembled WGS sequence"/>
</dbReference>
<protein>
    <submittedName>
        <fullName evidence="3">Uncharacterized protein</fullName>
    </submittedName>
</protein>
<dbReference type="STRING" id="1903952.BIT28_24875"/>
<feature type="transmembrane region" description="Helical" evidence="2">
    <location>
        <begin position="37"/>
        <end position="59"/>
    </location>
</feature>
<feature type="region of interest" description="Disordered" evidence="1">
    <location>
        <begin position="76"/>
        <end position="110"/>
    </location>
</feature>
<organism evidence="3 4">
    <name type="scientific">Photobacterium proteolyticum</name>
    <dbReference type="NCBI Taxonomy" id="1903952"/>
    <lineage>
        <taxon>Bacteria</taxon>
        <taxon>Pseudomonadati</taxon>
        <taxon>Pseudomonadota</taxon>
        <taxon>Gammaproteobacteria</taxon>
        <taxon>Vibrionales</taxon>
        <taxon>Vibrionaceae</taxon>
        <taxon>Photobacterium</taxon>
    </lineage>
</organism>
<sequence>MIKRSLCITLLLLAAIAVVVADFLAPRHDIHFFWDNFPGWSALYGFISCIAIIFISKFLGHQFGLMHKTDYYENNDSLKTDNKKEKNSHGETAKTNQQPPAAKDAKGGDE</sequence>
<name>A0A1Q9GCY4_9GAMM</name>
<dbReference type="EMBL" id="MJIL01000092">
    <property type="protein sequence ID" value="OLQ72253.1"/>
    <property type="molecule type" value="Genomic_DNA"/>
</dbReference>
<dbReference type="RefSeq" id="WP_075767230.1">
    <property type="nucleotide sequence ID" value="NZ_MJIL01000092.1"/>
</dbReference>
<reference evidence="3 4" key="1">
    <citation type="submission" date="2016-09" db="EMBL/GenBank/DDBJ databases">
        <title>Photobacterium proteolyticum sp. nov. a protease producing bacterium isolated from ocean sediments of Laizhou Bay.</title>
        <authorList>
            <person name="Li Y."/>
        </authorList>
    </citation>
    <scope>NUCLEOTIDE SEQUENCE [LARGE SCALE GENOMIC DNA]</scope>
    <source>
        <strain evidence="3 4">13-12</strain>
    </source>
</reference>
<gene>
    <name evidence="3" type="ORF">BIT28_24875</name>
</gene>
<evidence type="ECO:0000313" key="3">
    <source>
        <dbReference type="EMBL" id="OLQ72253.1"/>
    </source>
</evidence>
<dbReference type="AlphaFoldDB" id="A0A1Q9GCY4"/>
<accession>A0A1Q9GCY4</accession>
<keyword evidence="4" id="KW-1185">Reference proteome</keyword>
<proteinExistence type="predicted"/>
<keyword evidence="2" id="KW-0472">Membrane</keyword>
<evidence type="ECO:0000256" key="1">
    <source>
        <dbReference type="SAM" id="MobiDB-lite"/>
    </source>
</evidence>
<comment type="caution">
    <text evidence="3">The sequence shown here is derived from an EMBL/GenBank/DDBJ whole genome shotgun (WGS) entry which is preliminary data.</text>
</comment>
<evidence type="ECO:0000256" key="2">
    <source>
        <dbReference type="SAM" id="Phobius"/>
    </source>
</evidence>
<feature type="compositionally biased region" description="Basic and acidic residues" evidence="1">
    <location>
        <begin position="76"/>
        <end position="92"/>
    </location>
</feature>
<keyword evidence="2" id="KW-0812">Transmembrane</keyword>
<keyword evidence="2" id="KW-1133">Transmembrane helix</keyword>
<evidence type="ECO:0000313" key="4">
    <source>
        <dbReference type="Proteomes" id="UP000186905"/>
    </source>
</evidence>